<protein>
    <submittedName>
        <fullName evidence="2">Uncharacterized protein</fullName>
    </submittedName>
</protein>
<gene>
    <name evidence="2" type="ORF">J2S01_001909</name>
</gene>
<evidence type="ECO:0000313" key="3">
    <source>
        <dbReference type="Proteomes" id="UP001239167"/>
    </source>
</evidence>
<sequence>MNNKGISTLAGLCYILPMLFITSSLFLLSTNEQKIDLLAVNGIKAQYAAESALERTIYLLSTETFIYDDIKRQADGSFITYKKTLFEESWQEDEEQLSAAVYLHFFNYEDSYFTLNAVGNAGGASKRITVYIKEKEHKLSVIRWNYHEE</sequence>
<keyword evidence="1" id="KW-0472">Membrane</keyword>
<keyword evidence="1" id="KW-1133">Transmembrane helix</keyword>
<keyword evidence="3" id="KW-1185">Reference proteome</keyword>
<dbReference type="EMBL" id="JAUSUE010000013">
    <property type="protein sequence ID" value="MDQ0204184.1"/>
    <property type="molecule type" value="Genomic_DNA"/>
</dbReference>
<feature type="transmembrane region" description="Helical" evidence="1">
    <location>
        <begin position="6"/>
        <end position="28"/>
    </location>
</feature>
<evidence type="ECO:0000256" key="1">
    <source>
        <dbReference type="SAM" id="Phobius"/>
    </source>
</evidence>
<comment type="caution">
    <text evidence="2">The sequence shown here is derived from an EMBL/GenBank/DDBJ whole genome shotgun (WGS) entry which is preliminary data.</text>
</comment>
<dbReference type="RefSeq" id="WP_307224408.1">
    <property type="nucleotide sequence ID" value="NZ_CP116940.1"/>
</dbReference>
<accession>A0ABT9Y8L1</accession>
<evidence type="ECO:0000313" key="2">
    <source>
        <dbReference type="EMBL" id="MDQ0204184.1"/>
    </source>
</evidence>
<reference evidence="2 3" key="1">
    <citation type="submission" date="2023-07" db="EMBL/GenBank/DDBJ databases">
        <title>Genomic Encyclopedia of Type Strains, Phase IV (KMG-IV): sequencing the most valuable type-strain genomes for metagenomic binning, comparative biology and taxonomic classification.</title>
        <authorList>
            <person name="Goeker M."/>
        </authorList>
    </citation>
    <scope>NUCLEOTIDE SEQUENCE [LARGE SCALE GENOMIC DNA]</scope>
    <source>
        <strain evidence="2 3">DSM 16980</strain>
    </source>
</reference>
<dbReference type="Proteomes" id="UP001239167">
    <property type="component" value="Unassembled WGS sequence"/>
</dbReference>
<keyword evidence="1" id="KW-0812">Transmembrane</keyword>
<proteinExistence type="predicted"/>
<name>A0ABT9Y8L1_9FIRM</name>
<organism evidence="2 3">
    <name type="scientific">Pectinatus haikarae</name>
    <dbReference type="NCBI Taxonomy" id="349096"/>
    <lineage>
        <taxon>Bacteria</taxon>
        <taxon>Bacillati</taxon>
        <taxon>Bacillota</taxon>
        <taxon>Negativicutes</taxon>
        <taxon>Selenomonadales</taxon>
        <taxon>Selenomonadaceae</taxon>
        <taxon>Pectinatus</taxon>
    </lineage>
</organism>